<feature type="compositionally biased region" description="Low complexity" evidence="1">
    <location>
        <begin position="2245"/>
        <end position="2254"/>
    </location>
</feature>
<reference evidence="3" key="1">
    <citation type="submission" date="2016-09" db="EMBL/GenBank/DDBJ databases">
        <authorList>
            <person name="Guldener U."/>
        </authorList>
    </citation>
    <scope>NUCLEOTIDE SEQUENCE [LARGE SCALE GENOMIC DNA]</scope>
    <source>
        <strain evidence="3">V64-1</strain>
    </source>
</reference>
<feature type="region of interest" description="Disordered" evidence="1">
    <location>
        <begin position="154"/>
        <end position="198"/>
    </location>
</feature>
<dbReference type="VEuPathDB" id="FungiDB:HZS61_005422"/>
<feature type="region of interest" description="Disordered" evidence="1">
    <location>
        <begin position="2237"/>
        <end position="2256"/>
    </location>
</feature>
<dbReference type="VEuPathDB" id="FungiDB:FOZG_18390"/>
<gene>
    <name evidence="2" type="ORF">FRV6_16795</name>
</gene>
<feature type="region of interest" description="Disordered" evidence="1">
    <location>
        <begin position="1468"/>
        <end position="1490"/>
    </location>
</feature>
<feature type="region of interest" description="Disordered" evidence="1">
    <location>
        <begin position="96"/>
        <end position="131"/>
    </location>
</feature>
<sequence>MGRRALTAQERADRQIQRQEALRTKQTLELARECALDPNLRVVVDSTLPASYASQTTTATIGAFDSTYSINSNLMASVLTISLIWLDPPYANEDDNPLNPLARERHTASTPYEPPSLPGRSNTQQDVESHDAPLTAELSALAISGDGPAPSGVAIYNPIGSSPAEASTQPPPLTGKHDKYYHGYNNQSFQLDGNTQVSSPEAYHTMRSVTPSPSSPSLFYQDDHAVFEPGSASHTSDIRGGFTSSSTSAPSPSGPGDPVLDGFLRSIYEQGTAGCADFLRAQSSVYDKSYIGPRSCKIAEPGRTHTLQERTEYIQRYLPPLQSIFAETGTEIHNPCTSVSRWEKFLSDRPPEPLSFRKTQASLSSKSVTITRQWDVDSIWLGAKSLSAIRPPNRFRLSFFPSHKSNIATNQIIQPHGLDLAHTRHTSIGSFSTGNVRFSVLVFFPNGSRSPTPASANSLSLDRFRDLYDDIIIPAAYETLPDHVKQEIPSSYDLIYAKSRAYQEKPGAGRWTADDESRTFRLAYSVPAEFLSQFWASVVQKANSHRMQTLRGKTIAYYQNPCLLFQAHDLKNVFAQPNLHESLVLFRDAILAGLDPEHLDLHSCWLDLGMRDHVSRQHQGQASSQNDQSSQYEPWTLLWKSACCRHLHRRLGGIVPEAPLDARYYRSSLLRDAGTYYTKARPTKSSNPGHPETRSPGIIRAKAYDCKRELFGVMFSDYKLFSSGFLPLLAFDEGMLRDLAGMDQNRQRAFAPKLSRSHIMRAWDANKRHLRAVSSARWYPNFGIRKEVTFRLDVILTMFARGALHPDLSTHTGPMAQEIPLNPSSDTQHYPYWIVPTSAVQSFISTQAARFILPLDDIFQEVTRKTVEGGPSTSSLDPVRQILAFYTAQLFGRLLIYALNEEDQDQHFDNWIWRSAWLVRPRGRSSVSVRRGLGLSAPIESTGMLWIPQSHIDWQRGNLSLEVLIHLYIARSPLQARLAHQPNVQVLTVSHVAVKRLFQRWLHDAQLSHDMDCPEKAKEYADKAIALAVEETARAYYQHFLAKLGSYWDRVRNKVGHQSLSALSRLQRAQDESTADTARILSAQTIRAIYEEAWAGYNQATSAGCDLGEQAAGGNMPDELPCWMATRQRLPPKDSWSDFVFSVLFHHPHAQPKWSQLYFLQLYRSFRELWGDVSVWAGQFDKHFGIRIGHYIRVMFNTDRSKEVGTSHGEGTWYHGKPPFFQIQLWAPYFSPPQRQKGIPLSSVYHCLRYPDGLSPSITSSVPTARDFQALDELIREHWIEIVDDVDVLCSASHSYIRHHCRSALLYVRFLSGPTWGQDGGVSFMLPWSIKPQDIQDCVEEDVFRVPVVHKSIPKHMLESIVSQPTFFLPTRDNVLGLLETIESLPGHSASFIARLSWTKCRMDNGGDQYDLRSHLGVKKQVAEPSDRRQMLLEQFLRQTEPPETEATSENILDVVVVQEGNEYELMREGEVTDEDGGRSHGDDNIFSEDKRDQACDPRASFPQWHSFLSDQPAEPLSFRKTQASLSQDAVTVARQWDVDSIWLGAKSLSAIRAPNQFRLSFFSPHKSNLSTDQVIQPHGLDLAHTRHTSIGTFTTAGVRFSVLIFFPNGARSQTHASANSLSLARFRDLYDEIILPAIHETVPDHVRQEIPGSYDLIYAKSRAHQEKPGTGRWSAEDESRSYRLAYGIPASILPQFWAAVVRNANQHRVESKKGDSVPYFQHPRLLFQAHDLKNTFAAESLHESLVLFRDAVLAGLDPAQIDMHSCWLDREPEPSSSLRTLEATYYRPHLLRDVGGYYMKSKSTRKSNPGHPEARSPGVIRAKAYNCSKELFGVIFSDYQLFSSGFLPLLAFDEVMLKDLAATDQSRQRAFVSQLNRSRLLDAWDANKRHMRAISSLKRHSNFGVRKEATLRLDVILAMWASGRLEPGQSPHTGPMCWEVPLDPPPPPSSSSSRPIVGEQQHWPFWVIPTKMLTAFVSVQAARFILPLDHIFSEITMASSAAHSTSSPDPARQILSLYTAQLFCRLLIHAVGSERQYNFDNWIWKPTWQVKCRSPRSGSRRKERRGLGLDNSIRSSGTLWIPDSHFDWQRGHISLELLVNIYMSRSPLQAKLAHRANIQALAANQVTIELLFQRLVRNARAEYDRGNNRDSEILAGRAVALVVEETARAYHQHFLAKLHSYWDRLRGKIGRQKLPVLDLLQQAQEESAAEAGRIPTAQAIHGIYAEAWDKYRQVTADDDDDSDGNINKSSSSSLLRSTLPEELPCWMTTRRRLPPKNSWSDFLFDQIFCRSKPPTWNALFFLQLYRGFKEFWQDTCAPLGPFDVRFSRQIGNYIQITFNSDHTKEVGTSHAQGTWYHAKPPFFQIQYWAPYFSPPRTQENISLSSIYRLRTYPEGLSPRSTPLIPSPRSFYDLESAAWPHWVEITHHSHHDPDRLPFEYRNSIRRHCKRALFYISYLAGPTWGSNKDVNFIAPWSINNASCGSNNESDVFRVPVAETHISKTIFDDTVSQPTILLPTRDTIIGLLDAIKTLTGHSSSITERLSWTRRRLNNQGDQYDLPSHLAARHREVEPSTGNQSLLERFLQQREPPEWDVQSVDEDEAENTEETVEEDDSSLGEDDDDDDLEDMLACTT</sequence>
<feature type="region of interest" description="Disordered" evidence="1">
    <location>
        <begin position="2586"/>
        <end position="2633"/>
    </location>
</feature>
<name>A0A2H3TVP8_FUSOX</name>
<proteinExistence type="predicted"/>
<evidence type="ECO:0000313" key="2">
    <source>
        <dbReference type="EMBL" id="SCO92667.1"/>
    </source>
</evidence>
<dbReference type="Proteomes" id="UP000219369">
    <property type="component" value="Unassembled WGS sequence"/>
</dbReference>
<protein>
    <submittedName>
        <fullName evidence="2">Uncharacterized protein</fullName>
    </submittedName>
</protein>
<dbReference type="VEuPathDB" id="FungiDB:HZS61_002632"/>
<feature type="compositionally biased region" description="Polar residues" evidence="1">
    <location>
        <begin position="184"/>
        <end position="198"/>
    </location>
</feature>
<organism evidence="2 3">
    <name type="scientific">Fusarium oxysporum</name>
    <name type="common">Fusarium vascular wilt</name>
    <dbReference type="NCBI Taxonomy" id="5507"/>
    <lineage>
        <taxon>Eukaryota</taxon>
        <taxon>Fungi</taxon>
        <taxon>Dikarya</taxon>
        <taxon>Ascomycota</taxon>
        <taxon>Pezizomycotina</taxon>
        <taxon>Sordariomycetes</taxon>
        <taxon>Hypocreomycetidae</taxon>
        <taxon>Hypocreales</taxon>
        <taxon>Nectriaceae</taxon>
        <taxon>Fusarium</taxon>
        <taxon>Fusarium oxysporum species complex</taxon>
    </lineage>
</organism>
<feature type="compositionally biased region" description="Low complexity" evidence="1">
    <location>
        <begin position="240"/>
        <end position="258"/>
    </location>
</feature>
<evidence type="ECO:0000313" key="3">
    <source>
        <dbReference type="Proteomes" id="UP000219369"/>
    </source>
</evidence>
<feature type="region of interest" description="Disordered" evidence="1">
    <location>
        <begin position="229"/>
        <end position="262"/>
    </location>
</feature>
<dbReference type="OrthoDB" id="5077747at2759"/>
<dbReference type="EMBL" id="FMJY01000012">
    <property type="protein sequence ID" value="SCO92667.1"/>
    <property type="molecule type" value="Genomic_DNA"/>
</dbReference>
<dbReference type="VEuPathDB" id="FungiDB:HZS61_006273"/>
<dbReference type="VEuPathDB" id="FungiDB:FOXG_16459"/>
<evidence type="ECO:0000256" key="1">
    <source>
        <dbReference type="SAM" id="MobiDB-lite"/>
    </source>
</evidence>
<feature type="compositionally biased region" description="Acidic residues" evidence="1">
    <location>
        <begin position="2596"/>
        <end position="2627"/>
    </location>
</feature>
<dbReference type="VEuPathDB" id="FungiDB:FOMG_19259"/>
<dbReference type="VEuPathDB" id="FungiDB:FOIG_16266"/>
<accession>A0A2H3TVP8</accession>